<reference evidence="9" key="1">
    <citation type="journal article" date="2019" name="Int. J. Syst. Evol. Microbiol.">
        <title>The Global Catalogue of Microorganisms (GCM) 10K type strain sequencing project: providing services to taxonomists for standard genome sequencing and annotation.</title>
        <authorList>
            <consortium name="The Broad Institute Genomics Platform"/>
            <consortium name="The Broad Institute Genome Sequencing Center for Infectious Disease"/>
            <person name="Wu L."/>
            <person name="Ma J."/>
        </authorList>
    </citation>
    <scope>NUCLEOTIDE SEQUENCE [LARGE SCALE GENOMIC DNA]</scope>
    <source>
        <strain evidence="9">KCTC 12848</strain>
    </source>
</reference>
<dbReference type="InterPro" id="IPR010977">
    <property type="entry name" value="Aromatic_deC"/>
</dbReference>
<evidence type="ECO:0000256" key="6">
    <source>
        <dbReference type="RuleBase" id="RU000382"/>
    </source>
</evidence>
<dbReference type="InterPro" id="IPR015424">
    <property type="entry name" value="PyrdxlP-dep_Trfase"/>
</dbReference>
<evidence type="ECO:0000256" key="2">
    <source>
        <dbReference type="ARBA" id="ARBA00009533"/>
    </source>
</evidence>
<evidence type="ECO:0000256" key="7">
    <source>
        <dbReference type="SAM" id="MobiDB-lite"/>
    </source>
</evidence>
<organism evidence="8 9">
    <name type="scientific">Saccharothrix xinjiangensis</name>
    <dbReference type="NCBI Taxonomy" id="204798"/>
    <lineage>
        <taxon>Bacteria</taxon>
        <taxon>Bacillati</taxon>
        <taxon>Actinomycetota</taxon>
        <taxon>Actinomycetes</taxon>
        <taxon>Pseudonocardiales</taxon>
        <taxon>Pseudonocardiaceae</taxon>
        <taxon>Saccharothrix</taxon>
    </lineage>
</organism>
<name>A0ABV9YEX9_9PSEU</name>
<keyword evidence="5 6" id="KW-0456">Lyase</keyword>
<protein>
    <submittedName>
        <fullName evidence="8">Pyridoxal phosphate-dependent decarboxylase family protein</fullName>
    </submittedName>
</protein>
<evidence type="ECO:0000313" key="8">
    <source>
        <dbReference type="EMBL" id="MFC5060213.1"/>
    </source>
</evidence>
<dbReference type="PANTHER" id="PTHR11999">
    <property type="entry name" value="GROUP II PYRIDOXAL-5-PHOSPHATE DECARBOXYLASE"/>
    <property type="match status" value="1"/>
</dbReference>
<comment type="similarity">
    <text evidence="2 6">Belongs to the group II decarboxylase family.</text>
</comment>
<feature type="region of interest" description="Disordered" evidence="7">
    <location>
        <begin position="29"/>
        <end position="53"/>
    </location>
</feature>
<dbReference type="Gene3D" id="1.20.1340.10">
    <property type="entry name" value="dopa decarboxylase, N-terminal domain"/>
    <property type="match status" value="1"/>
</dbReference>
<evidence type="ECO:0000313" key="9">
    <source>
        <dbReference type="Proteomes" id="UP001595833"/>
    </source>
</evidence>
<evidence type="ECO:0000256" key="5">
    <source>
        <dbReference type="ARBA" id="ARBA00023239"/>
    </source>
</evidence>
<proteinExistence type="inferred from homology"/>
<dbReference type="Gene3D" id="3.90.1150.10">
    <property type="entry name" value="Aspartate Aminotransferase, domain 1"/>
    <property type="match status" value="1"/>
</dbReference>
<accession>A0ABV9YEX9</accession>
<dbReference type="InterPro" id="IPR015421">
    <property type="entry name" value="PyrdxlP-dep_Trfase_major"/>
</dbReference>
<comment type="caution">
    <text evidence="8">The sequence shown here is derived from an EMBL/GenBank/DDBJ whole genome shotgun (WGS) entry which is preliminary data.</text>
</comment>
<keyword evidence="4 6" id="KW-0663">Pyridoxal phosphate</keyword>
<dbReference type="Proteomes" id="UP001595833">
    <property type="component" value="Unassembled WGS sequence"/>
</dbReference>
<dbReference type="Gene3D" id="3.40.640.10">
    <property type="entry name" value="Type I PLP-dependent aspartate aminotransferase-like (Major domain)"/>
    <property type="match status" value="1"/>
</dbReference>
<dbReference type="Pfam" id="PF00282">
    <property type="entry name" value="Pyridoxal_deC"/>
    <property type="match status" value="1"/>
</dbReference>
<evidence type="ECO:0000256" key="4">
    <source>
        <dbReference type="ARBA" id="ARBA00022898"/>
    </source>
</evidence>
<dbReference type="SUPFAM" id="SSF53383">
    <property type="entry name" value="PLP-dependent transferases"/>
    <property type="match status" value="1"/>
</dbReference>
<dbReference type="EMBL" id="JBHSJB010000053">
    <property type="protein sequence ID" value="MFC5060213.1"/>
    <property type="molecule type" value="Genomic_DNA"/>
</dbReference>
<evidence type="ECO:0000256" key="1">
    <source>
        <dbReference type="ARBA" id="ARBA00001933"/>
    </source>
</evidence>
<sequence length="475" mass="50344">MTGHDGAGELRRLAHAVADLVVEHHLGLAASSPGSRATPEDLAGLDEPAPETPTPADAVLAQVTDQVLPYLLKADHPRSFAGVPSPADPVAAIADALATGLNLTTVNWSLAAGPSQVELLTARWLATALGMPAGSGGVFTSGGSTANLTAIAVARARLGAPAHDQVPTVYHGDQAHPGVGRALRVLGFTSGQIRVLPSDDDRLDPDTVRAAVTADRAAGRRPLVLIATAGTTNTGTVDPLAELARLCREERLWFHVDGAFGAAAALGTRGHTLLHGLSEADSITVDPHKWLFQPVGLGCLLLREPDALAATFHLRSDYLAAMHGREQSRDLGTSGIEFTRPCRAFRLWFTIKVRGLGALRQAVDHGLALARHLAARVRGRAEFELLTGPRLAVVCFTHRAAGNDAQAHQRISDLLLNPPRGFLLLPTRVRGRPCFRACTINPRTTEQDIDTLLDRIDELATATPPREPTGKARET</sequence>
<dbReference type="PANTHER" id="PTHR11999:SF70">
    <property type="entry name" value="MIP05841P"/>
    <property type="match status" value="1"/>
</dbReference>
<dbReference type="InterPro" id="IPR002129">
    <property type="entry name" value="PyrdxlP-dep_de-COase"/>
</dbReference>
<gene>
    <name evidence="8" type="ORF">ACFPFM_41425</name>
</gene>
<dbReference type="RefSeq" id="WP_344041890.1">
    <property type="nucleotide sequence ID" value="NZ_BAAAKE010000031.1"/>
</dbReference>
<keyword evidence="9" id="KW-1185">Reference proteome</keyword>
<keyword evidence="3" id="KW-0210">Decarboxylase</keyword>
<dbReference type="InterPro" id="IPR015422">
    <property type="entry name" value="PyrdxlP-dep_Trfase_small"/>
</dbReference>
<dbReference type="PRINTS" id="PR00800">
    <property type="entry name" value="YHDCRBOXLASE"/>
</dbReference>
<evidence type="ECO:0000256" key="3">
    <source>
        <dbReference type="ARBA" id="ARBA00022793"/>
    </source>
</evidence>
<comment type="cofactor">
    <cofactor evidence="1 6">
        <name>pyridoxal 5'-phosphate</name>
        <dbReference type="ChEBI" id="CHEBI:597326"/>
    </cofactor>
</comment>